<keyword evidence="3" id="KW-1185">Reference proteome</keyword>
<dbReference type="AlphaFoldDB" id="A0A2T5FUL9"/>
<dbReference type="SMART" id="SM00710">
    <property type="entry name" value="PbH1"/>
    <property type="match status" value="8"/>
</dbReference>
<evidence type="ECO:0000313" key="2">
    <source>
        <dbReference type="EMBL" id="PTQ08221.1"/>
    </source>
</evidence>
<gene>
    <name evidence="2" type="ORF">CLG96_16105</name>
</gene>
<organism evidence="2 3">
    <name type="scientific">Sphingomonas oleivorans</name>
    <dbReference type="NCBI Taxonomy" id="1735121"/>
    <lineage>
        <taxon>Bacteria</taxon>
        <taxon>Pseudomonadati</taxon>
        <taxon>Pseudomonadota</taxon>
        <taxon>Alphaproteobacteria</taxon>
        <taxon>Sphingomonadales</taxon>
        <taxon>Sphingomonadaceae</taxon>
        <taxon>Sphingomonas</taxon>
    </lineage>
</organism>
<comment type="caution">
    <text evidence="2">The sequence shown here is derived from an EMBL/GenBank/DDBJ whole genome shotgun (WGS) entry which is preliminary data.</text>
</comment>
<dbReference type="OrthoDB" id="6475864at2"/>
<dbReference type="CDD" id="cd14251">
    <property type="entry name" value="PL-6"/>
    <property type="match status" value="1"/>
</dbReference>
<reference evidence="2 3" key="1">
    <citation type="submission" date="2017-09" db="EMBL/GenBank/DDBJ databases">
        <title>Sphingomonas panjinensis sp.nov., isolated from oil-contaminated soil.</title>
        <authorList>
            <person name="Wang L."/>
            <person name="Chen L."/>
        </authorList>
    </citation>
    <scope>NUCLEOTIDE SEQUENCE [LARGE SCALE GENOMIC DNA]</scope>
    <source>
        <strain evidence="2 3">FW-11</strain>
    </source>
</reference>
<name>A0A2T5FUL9_9SPHN</name>
<evidence type="ECO:0000313" key="3">
    <source>
        <dbReference type="Proteomes" id="UP000244162"/>
    </source>
</evidence>
<dbReference type="RefSeq" id="WP_107969451.1">
    <property type="nucleotide sequence ID" value="NZ_NWBU01000016.1"/>
</dbReference>
<feature type="region of interest" description="Disordered" evidence="1">
    <location>
        <begin position="179"/>
        <end position="201"/>
    </location>
</feature>
<dbReference type="InterPro" id="IPR012334">
    <property type="entry name" value="Pectin_lyas_fold"/>
</dbReference>
<dbReference type="InterPro" id="IPR006626">
    <property type="entry name" value="PbH1"/>
</dbReference>
<dbReference type="EMBL" id="NWBU01000016">
    <property type="protein sequence ID" value="PTQ08221.1"/>
    <property type="molecule type" value="Genomic_DNA"/>
</dbReference>
<proteinExistence type="predicted"/>
<sequence length="746" mass="79043">MGSIWLGKCVVICAIAANQAEAKEHLVHSQADFAHAVRQLQPGDIVTLADGEWRDFRILFQGHGAPGKPIVLRAQTKGRVFITGDSNLRLAGEYLLVSGLVFRDGHSPTGDVIAFRASANAPASHSRLTEVVIDRFNPPDRRKEDRWISFYGQENRVDHSHFEGKNNAGVTLAVIRETGQPPDDRHRIDHNYFGPRPPLGANGGETIRIGTSEQSLSDSHSIVEDNYFDRCDGEVEIISVKSGGNIIRNNVIHESQGSIVLRHGNGNLVERNIFFGNGKPHTGGIRIINARQIVRGNYMEGLAGTDFASAIAVMNGVPNSPINRYHQVQDALIEGNSLIDVARITLGAGADAERSAPPLRSRFERNLLIGRAGEVDLRVETDIAGIGFAGNIQSAASVSRLTNGIDQRSIQLARASNGLLYPVDPAIGAVGAPRDLKPIARADSGVAWYPKPAATKPAFGTGATIELAPSGDALRQAVARAKGGDTIRLSPGRYNVDAPVTIDRAITIAGPGPAAPAMLTFARSSLFQIAEGGQLRLEGLTISGVHAPAAPGNVVIRGGMSPMASSYTVEIENVRFVNLDGAPGFDVIATTPSAFADHIAIRSSRFENVSGSVVAARGDGDGHYGVEQVDIAASIFRKVGQVAELSRGGRDESSFGPRFSLRDSDIVESGLAAGASVRLSGVQIADIGGNRFTDSAPIDVTHSVGTPGTRIAGNIFRHTPMPAVKELYFRGPPRAALAGNVAEGAN</sequence>
<dbReference type="SUPFAM" id="SSF51126">
    <property type="entry name" value="Pectin lyase-like"/>
    <property type="match status" value="2"/>
</dbReference>
<dbReference type="GO" id="GO:0016829">
    <property type="term" value="F:lyase activity"/>
    <property type="evidence" value="ECO:0007669"/>
    <property type="project" value="UniProtKB-KW"/>
</dbReference>
<dbReference type="InterPro" id="IPR011050">
    <property type="entry name" value="Pectin_lyase_fold/virulence"/>
</dbReference>
<dbReference type="Proteomes" id="UP000244162">
    <property type="component" value="Unassembled WGS sequence"/>
</dbReference>
<accession>A0A2T5FUL9</accession>
<keyword evidence="2" id="KW-0456">Lyase</keyword>
<dbReference type="InterPro" id="IPR039513">
    <property type="entry name" value="PL-6"/>
</dbReference>
<dbReference type="Pfam" id="PF14592">
    <property type="entry name" value="Chondroitinas_B"/>
    <property type="match status" value="1"/>
</dbReference>
<dbReference type="Gene3D" id="2.160.20.10">
    <property type="entry name" value="Single-stranded right-handed beta-helix, Pectin lyase-like"/>
    <property type="match status" value="2"/>
</dbReference>
<evidence type="ECO:0000256" key="1">
    <source>
        <dbReference type="SAM" id="MobiDB-lite"/>
    </source>
</evidence>
<protein>
    <submittedName>
        <fullName evidence="2">Poly(Beta-D-mannuronate) lyase</fullName>
    </submittedName>
</protein>